<dbReference type="Proteomes" id="UP000316624">
    <property type="component" value="Unassembled WGS sequence"/>
</dbReference>
<evidence type="ECO:0000313" key="3">
    <source>
        <dbReference type="Proteomes" id="UP000316624"/>
    </source>
</evidence>
<reference evidence="2 3" key="1">
    <citation type="journal article" date="2015" name="Stand. Genomic Sci.">
        <title>Genomic Encyclopedia of Bacterial and Archaeal Type Strains, Phase III: the genomes of soil and plant-associated and newly described type strains.</title>
        <authorList>
            <person name="Whitman W.B."/>
            <person name="Woyke T."/>
            <person name="Klenk H.P."/>
            <person name="Zhou Y."/>
            <person name="Lilburn T.G."/>
            <person name="Beck B.J."/>
            <person name="De Vos P."/>
            <person name="Vandamme P."/>
            <person name="Eisen J.A."/>
            <person name="Garrity G."/>
            <person name="Hugenholtz P."/>
            <person name="Kyrpides N.C."/>
        </authorList>
    </citation>
    <scope>NUCLEOTIDE SEQUENCE [LARGE SCALE GENOMIC DNA]</scope>
    <source>
        <strain evidence="2 3">CGMCC 1.7748</strain>
    </source>
</reference>
<evidence type="ECO:0000313" key="2">
    <source>
        <dbReference type="EMBL" id="TWH93218.1"/>
    </source>
</evidence>
<dbReference type="AlphaFoldDB" id="A0A562KCS6"/>
<proteinExistence type="predicted"/>
<accession>A0A562KCS6</accession>
<keyword evidence="1" id="KW-0472">Membrane</keyword>
<dbReference type="RefSeq" id="WP_158636653.1">
    <property type="nucleotide sequence ID" value="NZ_JACIIY010000006.1"/>
</dbReference>
<dbReference type="EMBL" id="VLKK01000007">
    <property type="protein sequence ID" value="TWH93218.1"/>
    <property type="molecule type" value="Genomic_DNA"/>
</dbReference>
<comment type="caution">
    <text evidence="2">The sequence shown here is derived from an EMBL/GenBank/DDBJ whole genome shotgun (WGS) entry which is preliminary data.</text>
</comment>
<gene>
    <name evidence="2" type="ORF">IQ35_02125</name>
</gene>
<keyword evidence="3" id="KW-1185">Reference proteome</keyword>
<evidence type="ECO:0000256" key="1">
    <source>
        <dbReference type="SAM" id="Phobius"/>
    </source>
</evidence>
<organism evidence="2 3">
    <name type="scientific">Sphingobium wenxiniae (strain DSM 21828 / CGMCC 1.7748 / JZ-1)</name>
    <dbReference type="NCBI Taxonomy" id="595605"/>
    <lineage>
        <taxon>Bacteria</taxon>
        <taxon>Pseudomonadati</taxon>
        <taxon>Pseudomonadota</taxon>
        <taxon>Alphaproteobacteria</taxon>
        <taxon>Sphingomonadales</taxon>
        <taxon>Sphingomonadaceae</taxon>
        <taxon>Sphingobium</taxon>
    </lineage>
</organism>
<name>A0A562KCS6_SPHWJ</name>
<sequence>MKSAHHPRQLRPYQREWLEQVDANDSRIPQPYRWHHHVIFIASTLMLLWLALGALPG</sequence>
<keyword evidence="1" id="KW-0812">Transmembrane</keyword>
<keyword evidence="1" id="KW-1133">Transmembrane helix</keyword>
<feature type="transmembrane region" description="Helical" evidence="1">
    <location>
        <begin position="34"/>
        <end position="55"/>
    </location>
</feature>
<protein>
    <submittedName>
        <fullName evidence="2">Uncharacterized protein</fullName>
    </submittedName>
</protein>